<sequence>MMLKRRHRIGLAVATVGATAGLMITALPFIPGVGANTLKSETAVMPEGPVPPVIRYGAMAYAPSGAWGRTRGYGTRERAVQVALDQCGVKECKLIVSFQRCGAVAYDGTTYLGGKGVTRSTAEEDAIKTLGGGRIVNWACN</sequence>
<proteinExistence type="predicted"/>
<comment type="caution">
    <text evidence="2">The sequence shown here is derived from an EMBL/GenBank/DDBJ whole genome shotgun (WGS) entry which is preliminary data.</text>
</comment>
<protein>
    <submittedName>
        <fullName evidence="2">DUF4189 domain-containing protein</fullName>
    </submittedName>
</protein>
<evidence type="ECO:0000313" key="3">
    <source>
        <dbReference type="Proteomes" id="UP001501417"/>
    </source>
</evidence>
<feature type="domain" description="DUF4189" evidence="1">
    <location>
        <begin position="56"/>
        <end position="140"/>
    </location>
</feature>
<reference evidence="3" key="1">
    <citation type="journal article" date="2019" name="Int. J. Syst. Evol. Microbiol.">
        <title>The Global Catalogue of Microorganisms (GCM) 10K type strain sequencing project: providing services to taxonomists for standard genome sequencing and annotation.</title>
        <authorList>
            <consortium name="The Broad Institute Genomics Platform"/>
            <consortium name="The Broad Institute Genome Sequencing Center for Infectious Disease"/>
            <person name="Wu L."/>
            <person name="Ma J."/>
        </authorList>
    </citation>
    <scope>NUCLEOTIDE SEQUENCE [LARGE SCALE GENOMIC DNA]</scope>
    <source>
        <strain evidence="3">JCM 17782</strain>
    </source>
</reference>
<organism evidence="2 3">
    <name type="scientific">Mycobacterium paraffinicum</name>
    <dbReference type="NCBI Taxonomy" id="53378"/>
    <lineage>
        <taxon>Bacteria</taxon>
        <taxon>Bacillati</taxon>
        <taxon>Actinomycetota</taxon>
        <taxon>Actinomycetes</taxon>
        <taxon>Mycobacteriales</taxon>
        <taxon>Mycobacteriaceae</taxon>
        <taxon>Mycobacterium</taxon>
    </lineage>
</organism>
<evidence type="ECO:0000259" key="1">
    <source>
        <dbReference type="Pfam" id="PF13827"/>
    </source>
</evidence>
<dbReference type="Pfam" id="PF13827">
    <property type="entry name" value="DUF4189"/>
    <property type="match status" value="1"/>
</dbReference>
<dbReference type="EMBL" id="BAABGF010000011">
    <property type="protein sequence ID" value="GAA4535674.1"/>
    <property type="molecule type" value="Genomic_DNA"/>
</dbReference>
<accession>A0ABP8RD67</accession>
<dbReference type="Proteomes" id="UP001501417">
    <property type="component" value="Unassembled WGS sequence"/>
</dbReference>
<keyword evidence="3" id="KW-1185">Reference proteome</keyword>
<dbReference type="InterPro" id="IPR025240">
    <property type="entry name" value="DUF4189"/>
</dbReference>
<name>A0ABP8RD67_9MYCO</name>
<gene>
    <name evidence="2" type="ORF">GCM10023161_09510</name>
</gene>
<evidence type="ECO:0000313" key="2">
    <source>
        <dbReference type="EMBL" id="GAA4535674.1"/>
    </source>
</evidence>